<accession>A0A1D3D386</accession>
<comment type="similarity">
    <text evidence="2">Belongs to the ESF1 family.</text>
</comment>
<comment type="subcellular location">
    <subcellularLocation>
        <location evidence="1">Nucleus</location>
        <location evidence="1">Nucleolus</location>
    </subcellularLocation>
</comment>
<feature type="region of interest" description="Disordered" evidence="5">
    <location>
        <begin position="602"/>
        <end position="861"/>
    </location>
</feature>
<reference evidence="8 9" key="1">
    <citation type="journal article" date="2016" name="BMC Genomics">
        <title>Comparative genomics reveals Cyclospora cayetanensis possesses coccidia-like metabolism and invasion components but unique surface antigens.</title>
        <authorList>
            <person name="Liu S."/>
            <person name="Wang L."/>
            <person name="Zheng H."/>
            <person name="Xu Z."/>
            <person name="Roellig D.M."/>
            <person name="Li N."/>
            <person name="Frace M.A."/>
            <person name="Tang K."/>
            <person name="Arrowood M.J."/>
            <person name="Moss D.M."/>
            <person name="Zhang L."/>
            <person name="Feng Y."/>
            <person name="Xiao L."/>
        </authorList>
    </citation>
    <scope>NUCLEOTIDE SEQUENCE [LARGE SCALE GENOMIC DNA]</scope>
    <source>
        <strain evidence="8 9">CHN_HEN01</strain>
    </source>
</reference>
<protein>
    <submittedName>
        <fullName evidence="8">Uncharacterized protein</fullName>
    </submittedName>
</protein>
<feature type="compositionally biased region" description="Basic and acidic residues" evidence="5">
    <location>
        <begin position="102"/>
        <end position="116"/>
    </location>
</feature>
<feature type="compositionally biased region" description="Polar residues" evidence="5">
    <location>
        <begin position="843"/>
        <end position="852"/>
    </location>
</feature>
<evidence type="ECO:0000256" key="1">
    <source>
        <dbReference type="ARBA" id="ARBA00004604"/>
    </source>
</evidence>
<dbReference type="InterPro" id="IPR039754">
    <property type="entry name" value="Esf1"/>
</dbReference>
<evidence type="ECO:0000256" key="5">
    <source>
        <dbReference type="SAM" id="MobiDB-lite"/>
    </source>
</evidence>
<dbReference type="Proteomes" id="UP000095192">
    <property type="component" value="Unassembled WGS sequence"/>
</dbReference>
<feature type="domain" description="ESF1 RRM" evidence="7">
    <location>
        <begin position="247"/>
        <end position="403"/>
    </location>
</feature>
<dbReference type="PANTHER" id="PTHR12202:SF0">
    <property type="entry name" value="ESF1 HOMOLOG"/>
    <property type="match status" value="1"/>
</dbReference>
<feature type="domain" description="NUC153" evidence="6">
    <location>
        <begin position="782"/>
        <end position="804"/>
    </location>
</feature>
<dbReference type="InterPro" id="IPR012580">
    <property type="entry name" value="NUC153"/>
</dbReference>
<feature type="compositionally biased region" description="Basic and acidic residues" evidence="5">
    <location>
        <begin position="80"/>
        <end position="91"/>
    </location>
</feature>
<keyword evidence="3" id="KW-0175">Coiled coil</keyword>
<organism evidence="8 9">
    <name type="scientific">Cyclospora cayetanensis</name>
    <dbReference type="NCBI Taxonomy" id="88456"/>
    <lineage>
        <taxon>Eukaryota</taxon>
        <taxon>Sar</taxon>
        <taxon>Alveolata</taxon>
        <taxon>Apicomplexa</taxon>
        <taxon>Conoidasida</taxon>
        <taxon>Coccidia</taxon>
        <taxon>Eucoccidiorida</taxon>
        <taxon>Eimeriorina</taxon>
        <taxon>Eimeriidae</taxon>
        <taxon>Cyclospora</taxon>
    </lineage>
</organism>
<feature type="compositionally biased region" description="Basic and acidic residues" evidence="5">
    <location>
        <begin position="730"/>
        <end position="748"/>
    </location>
</feature>
<dbReference type="Pfam" id="PF25121">
    <property type="entry name" value="RRM_ESF1"/>
    <property type="match status" value="1"/>
</dbReference>
<dbReference type="GO" id="GO:0003723">
    <property type="term" value="F:RNA binding"/>
    <property type="evidence" value="ECO:0007669"/>
    <property type="project" value="TreeGrafter"/>
</dbReference>
<dbReference type="InParanoid" id="A0A1D3D386"/>
<keyword evidence="9" id="KW-1185">Reference proteome</keyword>
<name>A0A1D3D386_9EIME</name>
<feature type="region of interest" description="Disordered" evidence="5">
    <location>
        <begin position="333"/>
        <end position="362"/>
    </location>
</feature>
<feature type="region of interest" description="Disordered" evidence="5">
    <location>
        <begin position="158"/>
        <end position="190"/>
    </location>
</feature>
<dbReference type="InterPro" id="IPR056750">
    <property type="entry name" value="RRM_ESF1"/>
</dbReference>
<feature type="region of interest" description="Disordered" evidence="5">
    <location>
        <begin position="51"/>
        <end position="134"/>
    </location>
</feature>
<comment type="caution">
    <text evidence="8">The sequence shown here is derived from an EMBL/GenBank/DDBJ whole genome shotgun (WGS) entry which is preliminary data.</text>
</comment>
<dbReference type="GO" id="GO:0006364">
    <property type="term" value="P:rRNA processing"/>
    <property type="evidence" value="ECO:0007669"/>
    <property type="project" value="InterPro"/>
</dbReference>
<evidence type="ECO:0000256" key="2">
    <source>
        <dbReference type="ARBA" id="ARBA00009087"/>
    </source>
</evidence>
<dbReference type="VEuPathDB" id="ToxoDB:cyc_05375"/>
<dbReference type="AlphaFoldDB" id="A0A1D3D386"/>
<evidence type="ECO:0000256" key="4">
    <source>
        <dbReference type="ARBA" id="ARBA00023242"/>
    </source>
</evidence>
<dbReference type="EMBL" id="JROU02000930">
    <property type="protein sequence ID" value="OEH77914.1"/>
    <property type="molecule type" value="Genomic_DNA"/>
</dbReference>
<dbReference type="VEuPathDB" id="ToxoDB:LOC34621737"/>
<evidence type="ECO:0000259" key="7">
    <source>
        <dbReference type="Pfam" id="PF25121"/>
    </source>
</evidence>
<feature type="compositionally biased region" description="Basic and acidic residues" evidence="5">
    <location>
        <begin position="51"/>
        <end position="66"/>
    </location>
</feature>
<evidence type="ECO:0000313" key="9">
    <source>
        <dbReference type="Proteomes" id="UP000095192"/>
    </source>
</evidence>
<evidence type="ECO:0000259" key="6">
    <source>
        <dbReference type="Pfam" id="PF08159"/>
    </source>
</evidence>
<sequence length="861" mass="94183">MPKKQGAPKGAASAACAASASDARAPADPEAAAKRLDRRFVAAADPRFAISKEARKQQREHKEIQLRRKGLGGGSSAGRRRMDGTLEEERGGISATASKRQAKLEAAKDAEQRAARAEGGGAPAETPPDSLVLDSRFSRILTERRFLTGRSLSSAKVDKFGRTEKNRRKETKGDTAADGSGETSTAPERPCEELAAKVARRELLQLQARVSAAAEQGTVSVSESRIFPVPDFVGGCSEFDESEEVSSRLAIMGLDWEAVQPTDLLLLFQQFLQSEASSSTGEAAEAGMTESGSRVLRVQIYVSEFGKERIELEKIKGPTVDWSKAERLRRKSKGASKAATATSEDAESSDEEQQVSAEQDRAMQEALRKYQVERSRYHYAIAEVDSVTTAKRLYDELDGCDLASLRVEPLIDPRAGALWGEAERGQWRGFALNGLDLRFVPHTLELPAENLISEATSAHLSPAAAAEAAERLEAASARSSSALKHCKHVSATSLALLVGEEARLPSQLQPFLCCRLSGGGLDREEAFHLPISENRFSAKELEEQDMEAFLASSDSDAENEAHVDEMLGSGVPPSRLSDQPPWKKITEENLASFRQELLGDLADASDPSEPSDAEAASKGSTSGGVKVSFKQSLEALAPDSEDEAQTTDEDAAAAQGDPWKARKARVREQPKLKAALDIQSREEGDGEVHQEGAAKGNKKRNRRSAAAAFPIFTDRVSPPKAEPLPGAAEEVLHSDEENLHFDLREERQKKKRSKKATKSQERVQAAERQQQQQPGFKFDFADPRFKRVLQSHDFALDPTNPAFKSSDTTQELLRLRREQSHKHKFKAATQPEQLSEQQHRQQNKSSSASRKQQPLRGLRLI</sequence>
<evidence type="ECO:0000313" key="8">
    <source>
        <dbReference type="EMBL" id="OEH77914.1"/>
    </source>
</evidence>
<feature type="compositionally biased region" description="Basic and acidic residues" evidence="5">
    <location>
        <begin position="679"/>
        <end position="692"/>
    </location>
</feature>
<feature type="compositionally biased region" description="Polar residues" evidence="5">
    <location>
        <begin position="802"/>
        <end position="811"/>
    </location>
</feature>
<dbReference type="PANTHER" id="PTHR12202">
    <property type="entry name" value="ESF1 HOMOLOG"/>
    <property type="match status" value="1"/>
</dbReference>
<evidence type="ECO:0000256" key="3">
    <source>
        <dbReference type="ARBA" id="ARBA00023054"/>
    </source>
</evidence>
<feature type="compositionally biased region" description="Low complexity" evidence="5">
    <location>
        <begin position="7"/>
        <end position="24"/>
    </location>
</feature>
<feature type="compositionally biased region" description="Acidic residues" evidence="5">
    <location>
        <begin position="344"/>
        <end position="353"/>
    </location>
</feature>
<feature type="compositionally biased region" description="Acidic residues" evidence="5">
    <location>
        <begin position="639"/>
        <end position="651"/>
    </location>
</feature>
<gene>
    <name evidence="8" type="ORF">cyc_05375</name>
</gene>
<dbReference type="Pfam" id="PF08159">
    <property type="entry name" value="NUC153"/>
    <property type="match status" value="1"/>
</dbReference>
<keyword evidence="4" id="KW-0539">Nucleus</keyword>
<feature type="region of interest" description="Disordered" evidence="5">
    <location>
        <begin position="1"/>
        <end position="31"/>
    </location>
</feature>
<dbReference type="GO" id="GO:0005730">
    <property type="term" value="C:nucleolus"/>
    <property type="evidence" value="ECO:0007669"/>
    <property type="project" value="UniProtKB-SubCell"/>
</dbReference>
<feature type="compositionally biased region" description="Low complexity" evidence="5">
    <location>
        <begin position="617"/>
        <end position="628"/>
    </location>
</feature>
<proteinExistence type="inferred from homology"/>